<organism evidence="2">
    <name type="scientific">Pithovirus LCPAC304</name>
    <dbReference type="NCBI Taxonomy" id="2506594"/>
    <lineage>
        <taxon>Viruses</taxon>
        <taxon>Pithoviruses</taxon>
    </lineage>
</organism>
<evidence type="ECO:0000256" key="1">
    <source>
        <dbReference type="SAM" id="MobiDB-lite"/>
    </source>
</evidence>
<accession>A0A481ZAW5</accession>
<evidence type="ECO:0000313" key="2">
    <source>
        <dbReference type="EMBL" id="QBK91791.1"/>
    </source>
</evidence>
<dbReference type="EMBL" id="MK500565">
    <property type="protein sequence ID" value="QBK91791.1"/>
    <property type="molecule type" value="Genomic_DNA"/>
</dbReference>
<protein>
    <submittedName>
        <fullName evidence="2">Uncharacterized protein</fullName>
    </submittedName>
</protein>
<proteinExistence type="predicted"/>
<feature type="compositionally biased region" description="Low complexity" evidence="1">
    <location>
        <begin position="220"/>
        <end position="235"/>
    </location>
</feature>
<feature type="region of interest" description="Disordered" evidence="1">
    <location>
        <begin position="220"/>
        <end position="240"/>
    </location>
</feature>
<sequence length="276" mass="28738">MKPFGGQFTQGCDGRVVGQGTVGCGTVGCGLSNRLADPTQAGFDRRFDHLTTGAYPGSTESHLHIDRFGSVFGHSHSGGDQPHSHDVCGEDRYVGRVNDLRSLTQNPDSLDQDVLGGIPGVCGVDEHCLTGQTCVGGRCAPSTANLVSCDPGIGAGCNPRAPVPTTTQTVNDIVRFGGVRPYTGNLVGGFRDTESGDNLRFTSGSFVDGSTLAVGNLAASAPSNPNTLPPSSLNTRQKTPNLQGFNNEGLSCITAAMCGTKRPTVCRTKIKEVYCC</sequence>
<dbReference type="PROSITE" id="PS51257">
    <property type="entry name" value="PROKAR_LIPOPROTEIN"/>
    <property type="match status" value="1"/>
</dbReference>
<reference evidence="2" key="1">
    <citation type="journal article" date="2019" name="MBio">
        <title>Virus Genomes from Deep Sea Sediments Expand the Ocean Megavirome and Support Independent Origins of Viral Gigantism.</title>
        <authorList>
            <person name="Backstrom D."/>
            <person name="Yutin N."/>
            <person name="Jorgensen S.L."/>
            <person name="Dharamshi J."/>
            <person name="Homa F."/>
            <person name="Zaremba-Niedwiedzka K."/>
            <person name="Spang A."/>
            <person name="Wolf Y.I."/>
            <person name="Koonin E.V."/>
            <person name="Ettema T.J."/>
        </authorList>
    </citation>
    <scope>NUCLEOTIDE SEQUENCE</scope>
</reference>
<name>A0A481ZAW5_9VIRU</name>
<gene>
    <name evidence="2" type="ORF">LCPAC304_01290</name>
</gene>